<evidence type="ECO:0000256" key="1">
    <source>
        <dbReference type="SAM" id="SignalP"/>
    </source>
</evidence>
<reference evidence="2 3" key="1">
    <citation type="journal article" date="2016" name="Nat. Commun.">
        <title>Thousands of microbial genomes shed light on interconnected biogeochemical processes in an aquifer system.</title>
        <authorList>
            <person name="Anantharaman K."/>
            <person name="Brown C.T."/>
            <person name="Hug L.A."/>
            <person name="Sharon I."/>
            <person name="Castelle C.J."/>
            <person name="Probst A.J."/>
            <person name="Thomas B.C."/>
            <person name="Singh A."/>
            <person name="Wilkins M.J."/>
            <person name="Karaoz U."/>
            <person name="Brodie E.L."/>
            <person name="Williams K.H."/>
            <person name="Hubbard S.S."/>
            <person name="Banfield J.F."/>
        </authorList>
    </citation>
    <scope>NUCLEOTIDE SEQUENCE [LARGE SCALE GENOMIC DNA]</scope>
</reference>
<evidence type="ECO:0000313" key="2">
    <source>
        <dbReference type="EMBL" id="OGD71842.1"/>
    </source>
</evidence>
<feature type="signal peptide" evidence="1">
    <location>
        <begin position="1"/>
        <end position="18"/>
    </location>
</feature>
<dbReference type="AlphaFoldDB" id="A0A1F5EWT8"/>
<organism evidence="2 3">
    <name type="scientific">Candidatus Coatesbacteria bacterium RBG_13_66_14</name>
    <dbReference type="NCBI Taxonomy" id="1817816"/>
    <lineage>
        <taxon>Bacteria</taxon>
        <taxon>Candidatus Coatesiibacteriota</taxon>
    </lineage>
</organism>
<sequence length="185" mass="20830">MIKPGVIVLLALSCSAMALEPGEVVFQNDYPEKGMESTYNLKGTFTYGVDDEINCRCYYGGHTMGEWIDYAHELHPGAQYFGLVHLVNITLDPAAYWPHDDNQWWVEVADPSLERDQCAGYALLSNDDRFGSYLNSYGADGAHGTHTVEYRVAIELVDDWDPLRGGYMWQTYVTVAEGSFNWVVP</sequence>
<dbReference type="EMBL" id="MFAF01000139">
    <property type="protein sequence ID" value="OGD71842.1"/>
    <property type="molecule type" value="Genomic_DNA"/>
</dbReference>
<evidence type="ECO:0000313" key="3">
    <source>
        <dbReference type="Proteomes" id="UP000177187"/>
    </source>
</evidence>
<comment type="caution">
    <text evidence="2">The sequence shown here is derived from an EMBL/GenBank/DDBJ whole genome shotgun (WGS) entry which is preliminary data.</text>
</comment>
<proteinExistence type="predicted"/>
<name>A0A1F5EWT8_9BACT</name>
<keyword evidence="1" id="KW-0732">Signal</keyword>
<accession>A0A1F5EWT8</accession>
<protein>
    <submittedName>
        <fullName evidence="2">Uncharacterized protein</fullName>
    </submittedName>
</protein>
<gene>
    <name evidence="2" type="ORF">A2Y64_08330</name>
</gene>
<dbReference type="Proteomes" id="UP000177187">
    <property type="component" value="Unassembled WGS sequence"/>
</dbReference>
<feature type="chain" id="PRO_5009518402" evidence="1">
    <location>
        <begin position="19"/>
        <end position="185"/>
    </location>
</feature>